<comment type="similarity">
    <text evidence="2 7">Belongs to the OMP decarboxylase family. Type 2 subfamily.</text>
</comment>
<evidence type="ECO:0000313" key="10">
    <source>
        <dbReference type="Proteomes" id="UP000220102"/>
    </source>
</evidence>
<dbReference type="PANTHER" id="PTHR43375:SF1">
    <property type="entry name" value="OROTIDINE 5'-PHOSPHATE DECARBOXYLASE"/>
    <property type="match status" value="1"/>
</dbReference>
<comment type="pathway">
    <text evidence="1 7">Pyrimidine metabolism; UMP biosynthesis via de novo pathway; UMP from orotate: step 2/2.</text>
</comment>
<keyword evidence="5 7" id="KW-0456">Lyase</keyword>
<dbReference type="CDD" id="cd04725">
    <property type="entry name" value="OMP_decarboxylase_like"/>
    <property type="match status" value="1"/>
</dbReference>
<keyword evidence="4 7" id="KW-0665">Pyrimidine biosynthesis</keyword>
<dbReference type="Pfam" id="PF00215">
    <property type="entry name" value="OMPdecase"/>
    <property type="match status" value="1"/>
</dbReference>
<dbReference type="Gene3D" id="3.20.20.70">
    <property type="entry name" value="Aldolase class I"/>
    <property type="match status" value="1"/>
</dbReference>
<evidence type="ECO:0000256" key="2">
    <source>
        <dbReference type="ARBA" id="ARBA00008847"/>
    </source>
</evidence>
<evidence type="ECO:0000259" key="8">
    <source>
        <dbReference type="SMART" id="SM00934"/>
    </source>
</evidence>
<dbReference type="InterPro" id="IPR011060">
    <property type="entry name" value="RibuloseP-bd_barrel"/>
</dbReference>
<dbReference type="GO" id="GO:0006207">
    <property type="term" value="P:'de novo' pyrimidine nucleobase biosynthetic process"/>
    <property type="evidence" value="ECO:0007669"/>
    <property type="project" value="InterPro"/>
</dbReference>
<dbReference type="PANTHER" id="PTHR43375">
    <property type="entry name" value="OROTIDINE 5'-PHOSPHATE DECARBOXYLASE"/>
    <property type="match status" value="1"/>
</dbReference>
<dbReference type="RefSeq" id="WP_098075069.1">
    <property type="nucleotide sequence ID" value="NZ_PDEQ01000003.1"/>
</dbReference>
<dbReference type="GO" id="GO:0044205">
    <property type="term" value="P:'de novo' UMP biosynthetic process"/>
    <property type="evidence" value="ECO:0007669"/>
    <property type="project" value="UniProtKB-UniRule"/>
</dbReference>
<evidence type="ECO:0000313" key="9">
    <source>
        <dbReference type="EMBL" id="PEN13906.1"/>
    </source>
</evidence>
<dbReference type="SUPFAM" id="SSF51366">
    <property type="entry name" value="Ribulose-phoshate binding barrel"/>
    <property type="match status" value="1"/>
</dbReference>
<dbReference type="EMBL" id="PDEQ01000003">
    <property type="protein sequence ID" value="PEN13906.1"/>
    <property type="molecule type" value="Genomic_DNA"/>
</dbReference>
<dbReference type="GO" id="GO:0004590">
    <property type="term" value="F:orotidine-5'-phosphate decarboxylase activity"/>
    <property type="evidence" value="ECO:0007669"/>
    <property type="project" value="UniProtKB-UniRule"/>
</dbReference>
<feature type="active site" description="Proton donor" evidence="7">
    <location>
        <position position="99"/>
    </location>
</feature>
<dbReference type="InterPro" id="IPR013785">
    <property type="entry name" value="Aldolase_TIM"/>
</dbReference>
<evidence type="ECO:0000256" key="7">
    <source>
        <dbReference type="HAMAP-Rule" id="MF_01215"/>
    </source>
</evidence>
<dbReference type="NCBIfam" id="TIGR02127">
    <property type="entry name" value="pyrF_sub2"/>
    <property type="match status" value="1"/>
</dbReference>
<keyword evidence="3 7" id="KW-0210">Decarboxylase</keyword>
<dbReference type="AlphaFoldDB" id="A0A2A8CZ27"/>
<reference evidence="9 10" key="1">
    <citation type="submission" date="2017-10" db="EMBL/GenBank/DDBJ databases">
        <title>Draft genome of Longibacter Salinarum.</title>
        <authorList>
            <person name="Goh K.M."/>
            <person name="Shamsir M.S."/>
            <person name="Lim S.W."/>
        </authorList>
    </citation>
    <scope>NUCLEOTIDE SEQUENCE [LARGE SCALE GENOMIC DNA]</scope>
    <source>
        <strain evidence="9 10">KCTC 52045</strain>
    </source>
</reference>
<dbReference type="Proteomes" id="UP000220102">
    <property type="component" value="Unassembled WGS sequence"/>
</dbReference>
<gene>
    <name evidence="7 9" type="primary">pyrF</name>
    <name evidence="9" type="ORF">CRI94_07570</name>
</gene>
<proteinExistence type="inferred from homology"/>
<evidence type="ECO:0000256" key="1">
    <source>
        <dbReference type="ARBA" id="ARBA00004861"/>
    </source>
</evidence>
<dbReference type="UniPathway" id="UPA00070">
    <property type="reaction ID" value="UER00120"/>
</dbReference>
<feature type="domain" description="Orotidine 5'-phosphate decarboxylase" evidence="8">
    <location>
        <begin position="19"/>
        <end position="260"/>
    </location>
</feature>
<dbReference type="HAMAP" id="MF_01215">
    <property type="entry name" value="OMPdecase_type2"/>
    <property type="match status" value="1"/>
</dbReference>
<organism evidence="9 10">
    <name type="scientific">Longibacter salinarum</name>
    <dbReference type="NCBI Taxonomy" id="1850348"/>
    <lineage>
        <taxon>Bacteria</taxon>
        <taxon>Pseudomonadati</taxon>
        <taxon>Rhodothermota</taxon>
        <taxon>Rhodothermia</taxon>
        <taxon>Rhodothermales</taxon>
        <taxon>Salisaetaceae</taxon>
        <taxon>Longibacter</taxon>
    </lineage>
</organism>
<dbReference type="EC" id="4.1.1.23" evidence="7"/>
<keyword evidence="10" id="KW-1185">Reference proteome</keyword>
<protein>
    <recommendedName>
        <fullName evidence="7">Orotidine 5'-phosphate decarboxylase</fullName>
        <ecNumber evidence="7">4.1.1.23</ecNumber>
    </recommendedName>
    <alternativeName>
        <fullName evidence="7">OMP decarboxylase</fullName>
        <shortName evidence="7">OMPDCase</shortName>
        <shortName evidence="7">OMPdecase</shortName>
    </alternativeName>
</protein>
<comment type="catalytic activity">
    <reaction evidence="6 7">
        <text>orotidine 5'-phosphate + H(+) = UMP + CO2</text>
        <dbReference type="Rhea" id="RHEA:11596"/>
        <dbReference type="ChEBI" id="CHEBI:15378"/>
        <dbReference type="ChEBI" id="CHEBI:16526"/>
        <dbReference type="ChEBI" id="CHEBI:57538"/>
        <dbReference type="ChEBI" id="CHEBI:57865"/>
        <dbReference type="EC" id="4.1.1.23"/>
    </reaction>
</comment>
<sequence>MPDAFVDRLRAIQQSKNSAVCVGLDPDPSRLPSPLSGADAPADAVAKFCYEIVEATAEYACAFKLNFAFFEALGPEGATVLEHTASIIPENCIIIGDAKRGDIGNSARFYATAVFDHMHCDAITVAPYMGRDSVTPFLEKEDTCAFVLARTSNPGARDFQEACVCDDEPLYLRTAKLVNEWNDDHAGTAGLVAGATSPEALRELRQACPTLPFLVPGVGSQGGDPTAVMNAAATDEGLVVVNSSRSVIYASEDEDYADAAARAAKSLRDVLNGDAGA</sequence>
<comment type="caution">
    <text evidence="9">The sequence shown here is derived from an EMBL/GenBank/DDBJ whole genome shotgun (WGS) entry which is preliminary data.</text>
</comment>
<evidence type="ECO:0000256" key="5">
    <source>
        <dbReference type="ARBA" id="ARBA00023239"/>
    </source>
</evidence>
<dbReference type="InterPro" id="IPR001754">
    <property type="entry name" value="OMPdeCOase_dom"/>
</dbReference>
<name>A0A2A8CZ27_9BACT</name>
<evidence type="ECO:0000256" key="6">
    <source>
        <dbReference type="ARBA" id="ARBA00049157"/>
    </source>
</evidence>
<dbReference type="OrthoDB" id="9808470at2"/>
<evidence type="ECO:0000256" key="3">
    <source>
        <dbReference type="ARBA" id="ARBA00022793"/>
    </source>
</evidence>
<dbReference type="SMART" id="SM00934">
    <property type="entry name" value="OMPdecase"/>
    <property type="match status" value="1"/>
</dbReference>
<accession>A0A2A8CZ27</accession>
<evidence type="ECO:0000256" key="4">
    <source>
        <dbReference type="ARBA" id="ARBA00022975"/>
    </source>
</evidence>
<dbReference type="InterPro" id="IPR011995">
    <property type="entry name" value="OMPdecase_type-2"/>
</dbReference>